<evidence type="ECO:0000259" key="1">
    <source>
        <dbReference type="Pfam" id="PF25273"/>
    </source>
</evidence>
<name>A0A2I1HQ12_9GLOM</name>
<proteinExistence type="predicted"/>
<accession>A0A2I1HQ12</accession>
<reference evidence="2 3" key="1">
    <citation type="submission" date="2015-10" db="EMBL/GenBank/DDBJ databases">
        <title>Genome analyses suggest a sexual origin of heterokaryosis in a supposedly ancient asexual fungus.</title>
        <authorList>
            <person name="Ropars J."/>
            <person name="Sedzielewska K."/>
            <person name="Noel J."/>
            <person name="Charron P."/>
            <person name="Farinelli L."/>
            <person name="Marton T."/>
            <person name="Kruger M."/>
            <person name="Pelin A."/>
            <person name="Brachmann A."/>
            <person name="Corradi N."/>
        </authorList>
    </citation>
    <scope>NUCLEOTIDE SEQUENCE [LARGE SCALE GENOMIC DNA]</scope>
    <source>
        <strain evidence="2 3">A4</strain>
    </source>
</reference>
<dbReference type="AlphaFoldDB" id="A0A2I1HQ12"/>
<dbReference type="EMBL" id="LLXI01004817">
    <property type="protein sequence ID" value="PKY60981.1"/>
    <property type="molecule type" value="Genomic_DNA"/>
</dbReference>
<evidence type="ECO:0000313" key="2">
    <source>
        <dbReference type="EMBL" id="PKY60981.1"/>
    </source>
</evidence>
<feature type="domain" description="DUF7869" evidence="1">
    <location>
        <begin position="157"/>
        <end position="272"/>
    </location>
</feature>
<keyword evidence="3" id="KW-1185">Reference proteome</keyword>
<dbReference type="VEuPathDB" id="FungiDB:RhiirA1_541563"/>
<evidence type="ECO:0000313" key="3">
    <source>
        <dbReference type="Proteomes" id="UP000234323"/>
    </source>
</evidence>
<comment type="caution">
    <text evidence="2">The sequence shown here is derived from an EMBL/GenBank/DDBJ whole genome shotgun (WGS) entry which is preliminary data.</text>
</comment>
<gene>
    <name evidence="2" type="ORF">RhiirA4_485363</name>
</gene>
<dbReference type="PANTHER" id="PTHR34415:SF1">
    <property type="entry name" value="INTEGRASE CATALYTIC DOMAIN-CONTAINING PROTEIN"/>
    <property type="match status" value="1"/>
</dbReference>
<dbReference type="Pfam" id="PF25273">
    <property type="entry name" value="DUF7869"/>
    <property type="match status" value="1"/>
</dbReference>
<organism evidence="2 3">
    <name type="scientific">Rhizophagus irregularis</name>
    <dbReference type="NCBI Taxonomy" id="588596"/>
    <lineage>
        <taxon>Eukaryota</taxon>
        <taxon>Fungi</taxon>
        <taxon>Fungi incertae sedis</taxon>
        <taxon>Mucoromycota</taxon>
        <taxon>Glomeromycotina</taxon>
        <taxon>Glomeromycetes</taxon>
        <taxon>Glomerales</taxon>
        <taxon>Glomeraceae</taxon>
        <taxon>Rhizophagus</taxon>
    </lineage>
</organism>
<protein>
    <recommendedName>
        <fullName evidence="1">DUF7869 domain-containing protein</fullName>
    </recommendedName>
</protein>
<dbReference type="InterPro" id="IPR057191">
    <property type="entry name" value="DUF7869"/>
</dbReference>
<dbReference type="Proteomes" id="UP000234323">
    <property type="component" value="Unassembled WGS sequence"/>
</dbReference>
<dbReference type="PANTHER" id="PTHR34415">
    <property type="entry name" value="INTEGRASE CATALYTIC DOMAIN-CONTAINING PROTEIN"/>
    <property type="match status" value="1"/>
</dbReference>
<sequence>MNRIEVNYDIARDVFLFLKNYSNVHGMPSPGRHFNEISMPVVFLPTSFSYSSVYHDYVQTYKEKHEPEIHVMVESTFVKIWKSLIPSLQFMFPKSDFPRKVHIFGVCNTGNFPHTQQINYIIDKGEMPDDGKQGKGVNYTLSLGLHAIQKYNRGEKKLIVTCDNCLIDRNIYDEVELNFMIPGHTKFICDGCFGLIKVLYRKSKVNTIDDIVSIVNRSTANSFNVAQRYLNGEGFQYYDFKKHFQRFKKLPLIQKYHHFYFSSRNPEVIFYKDRLEDNYEKATVQELYKEIAPYVDIPFRNITCPKLEIQNK</sequence>